<accession>A0A9Q3VSZ6</accession>
<feature type="compositionally biased region" description="Low complexity" evidence="1">
    <location>
        <begin position="993"/>
        <end position="1004"/>
    </location>
</feature>
<feature type="domain" description="LysM" evidence="2">
    <location>
        <begin position="1200"/>
        <end position="1247"/>
    </location>
</feature>
<evidence type="ECO:0000313" key="3">
    <source>
        <dbReference type="EMBL" id="MCD9877612.1"/>
    </source>
</evidence>
<dbReference type="NCBIfam" id="TIGR02243">
    <property type="entry name" value="putative baseplate assembly protein"/>
    <property type="match status" value="1"/>
</dbReference>
<dbReference type="PROSITE" id="PS51782">
    <property type="entry name" value="LYSM"/>
    <property type="match status" value="1"/>
</dbReference>
<feature type="region of interest" description="Disordered" evidence="1">
    <location>
        <begin position="270"/>
        <end position="289"/>
    </location>
</feature>
<keyword evidence="4" id="KW-1185">Reference proteome</keyword>
<reference evidence="3" key="1">
    <citation type="submission" date="2021-12" db="EMBL/GenBank/DDBJ databases">
        <authorList>
            <person name="Lee J.-H."/>
            <person name="Kim S.-B."/>
        </authorList>
    </citation>
    <scope>NUCLEOTIDE SEQUENCE</scope>
    <source>
        <strain evidence="3">NR30</strain>
    </source>
</reference>
<feature type="compositionally biased region" description="Pro residues" evidence="1">
    <location>
        <begin position="279"/>
        <end position="289"/>
    </location>
</feature>
<gene>
    <name evidence="3" type="ORF">LJ657_29085</name>
</gene>
<sequence length="1273" mass="136609">MTATDDCTCGCGGHDERLAPAPPHNPPGRTALDYRVGEYGSFLAALLDRLASPAYPALEGLTVRTPDDPAIGLLDAAAVLGDLLTFHSERIADEAYIRTANEHRSLVLLGRLVGHRPRPGVAAATHLAYTLERDPRAETLPVVIPRGARAHSVPASADEESLTFETSRDLSARWDLNELKVRRRRPSLVTPDDLERRPELFVEGTANSLQTGDQLLFVFGEQAGGERKLIPVAGVRVDRDEDVTAISLPESAPPTLKELVDEVRRWVAEPSVPGEPGDEPPTPEVPNPRPVSRMIEDFEGQVLAPLRVALDGVKTPESLAAVLAEPVARLGEAQVLAEPWEDVAAWFEQLQAVLDEFRRRALELAPAQSVTDGVRATAAPSGPVAPTRREPQIQHSPAPLEGDPRAVAFHALAAVLPALRAQRPAVSGGAGVQQPGTDTARLLAALNPALGSLYPAWRRTASTTTARLLRALLAMRVTAAPFGATAPLKPVQDDKGRVIRSADWPLTGAVLTGMRIVYDTAGRAPVRAEFQYVEGNSSDQRAVTLPLAQQVSFALGPGMVDLSTRAVHDRDLSWLTRRPADSQEPGVTVRLRDGLPQRTLFVSRPDEDGLIHVGVNNGTAQEISLRPGATEQFTHGEYEVSLRYTTGSTEPNVEVVIASKPAPVNRRVLQLDSVHTSITVGSWVAVQRPAKGAQDGIPGDPGLAFVTTQVVAARTAAYSNYGITGRGTELTLADPWLDEFDVLLSHIRDTTVYAGGEPLRLADEPLGEDVHGNEIELAELYDGLRPGRLLVVTGERGDIPGTTGVTATEVVTIAAADAAVDPQLPGDRVHTRLTLTTDLLHRYRRETVRILGNVVEATHGESREEAIGSGDSDRVGQTFALWQSPLTWLADDNPLGATPVLEVRVDGVRWHEVDSLAGRGPRDRVYITGTASDGRTTVTFGDGVHGARLPSGHENVHARYRFGTGKAANVPAQRITQPLTRPLGVTAVTNPRPATGGADADGPGLTRRTIPLAVSALDRLVSPADYEDFARSRAGIGRAAARELFDGRRRVLHVTVAGTDDVLLDGDSQETDTLRALRGALTEYGDGNLAVRVDVRELVLLLVAAKVKVAPDHAWEYVEPLLRAALLRRLGYEGRELGQPARLSDLLATAHAVPGVDYVDVDVFTGVPASATPGELAALLTGPGAPRSSVPAHPATYDEKIHTVRDEHGETLSSVCARYGIPLAELLRLNPDITDTRRLVKGRKVYVFRGIRPAQLALLSPRAADTLILTEVK</sequence>
<protein>
    <submittedName>
        <fullName evidence="3">Baseplate assembly protein</fullName>
    </submittedName>
</protein>
<evidence type="ECO:0000259" key="2">
    <source>
        <dbReference type="PROSITE" id="PS51782"/>
    </source>
</evidence>
<dbReference type="RefSeq" id="WP_232651799.1">
    <property type="nucleotide sequence ID" value="NZ_JAJSBI010000016.1"/>
</dbReference>
<name>A0A9Q3VSZ6_9ACTN</name>
<dbReference type="AlphaFoldDB" id="A0A9Q3VSZ6"/>
<evidence type="ECO:0000256" key="1">
    <source>
        <dbReference type="SAM" id="MobiDB-lite"/>
    </source>
</evidence>
<dbReference type="Pfam" id="PF01476">
    <property type="entry name" value="LysM"/>
    <property type="match status" value="1"/>
</dbReference>
<dbReference type="InterPro" id="IPR018392">
    <property type="entry name" value="LysM"/>
</dbReference>
<dbReference type="CDD" id="cd00118">
    <property type="entry name" value="LysM"/>
    <property type="match status" value="1"/>
</dbReference>
<dbReference type="Proteomes" id="UP001108029">
    <property type="component" value="Unassembled WGS sequence"/>
</dbReference>
<feature type="region of interest" description="Disordered" evidence="1">
    <location>
        <begin position="984"/>
        <end position="1004"/>
    </location>
</feature>
<dbReference type="EMBL" id="JAJSBI010000016">
    <property type="protein sequence ID" value="MCD9877612.1"/>
    <property type="molecule type" value="Genomic_DNA"/>
</dbReference>
<feature type="region of interest" description="Disordered" evidence="1">
    <location>
        <begin position="368"/>
        <end position="401"/>
    </location>
</feature>
<comment type="caution">
    <text evidence="3">The sequence shown here is derived from an EMBL/GenBank/DDBJ whole genome shotgun (WGS) entry which is preliminary data.</text>
</comment>
<dbReference type="InterPro" id="IPR011749">
    <property type="entry name" value="CHP02243"/>
</dbReference>
<evidence type="ECO:0000313" key="4">
    <source>
        <dbReference type="Proteomes" id="UP001108029"/>
    </source>
</evidence>
<proteinExistence type="predicted"/>
<organism evidence="3 4">
    <name type="scientific">Streptomyces guryensis</name>
    <dbReference type="NCBI Taxonomy" id="2886947"/>
    <lineage>
        <taxon>Bacteria</taxon>
        <taxon>Bacillati</taxon>
        <taxon>Actinomycetota</taxon>
        <taxon>Actinomycetes</taxon>
        <taxon>Kitasatosporales</taxon>
        <taxon>Streptomycetaceae</taxon>
        <taxon>Streptomyces</taxon>
    </lineage>
</organism>
<dbReference type="InterPro" id="IPR036779">
    <property type="entry name" value="LysM_dom_sf"/>
</dbReference>
<dbReference type="SMART" id="SM00257">
    <property type="entry name" value="LysM"/>
    <property type="match status" value="1"/>
</dbReference>
<dbReference type="Gene3D" id="3.10.350.10">
    <property type="entry name" value="LysM domain"/>
    <property type="match status" value="1"/>
</dbReference>